<evidence type="ECO:0000313" key="3">
    <source>
        <dbReference type="Proteomes" id="UP001050691"/>
    </source>
</evidence>
<evidence type="ECO:0000313" key="2">
    <source>
        <dbReference type="EMBL" id="GJJ15670.1"/>
    </source>
</evidence>
<organism evidence="2 3">
    <name type="scientific">Clathrus columnatus</name>
    <dbReference type="NCBI Taxonomy" id="1419009"/>
    <lineage>
        <taxon>Eukaryota</taxon>
        <taxon>Fungi</taxon>
        <taxon>Dikarya</taxon>
        <taxon>Basidiomycota</taxon>
        <taxon>Agaricomycotina</taxon>
        <taxon>Agaricomycetes</taxon>
        <taxon>Phallomycetidae</taxon>
        <taxon>Phallales</taxon>
        <taxon>Clathraceae</taxon>
        <taxon>Clathrus</taxon>
    </lineage>
</organism>
<accession>A0AAV5AUY2</accession>
<comment type="caution">
    <text evidence="2">The sequence shown here is derived from an EMBL/GenBank/DDBJ whole genome shotgun (WGS) entry which is preliminary data.</text>
</comment>
<reference evidence="2" key="1">
    <citation type="submission" date="2021-10" db="EMBL/GenBank/DDBJ databases">
        <title>De novo Genome Assembly of Clathrus columnatus (Basidiomycota, Fungi) Using Illumina and Nanopore Sequence Data.</title>
        <authorList>
            <person name="Ogiso-Tanaka E."/>
            <person name="Itagaki H."/>
            <person name="Hosoya T."/>
            <person name="Hosaka K."/>
        </authorList>
    </citation>
    <scope>NUCLEOTIDE SEQUENCE</scope>
    <source>
        <strain evidence="2">MO-923</strain>
    </source>
</reference>
<keyword evidence="3" id="KW-1185">Reference proteome</keyword>
<sequence length="235" mass="26002">MSRQTTPPQSQSRSLAIGSADTPMSKKQSGFESHSSTPLTRDQRLKNMASEISRYVVGPMPASEFLNKFLRPETAPNEQESKTAVPNDTTKGIQTYLAGNSGNQYQALLTDPQVDALQPICSNFEFKDINMKRGYKIAPDVCVFHRGSDVDITQAEIMMELKSDKTADPFADESKVSFVKESITGGETLGQTTVYAAAHQASQFRTHARLLRWDRSGVVVTKAIPIDSPEFIEFF</sequence>
<protein>
    <submittedName>
        <fullName evidence="2">Uncharacterized protein</fullName>
    </submittedName>
</protein>
<feature type="region of interest" description="Disordered" evidence="1">
    <location>
        <begin position="1"/>
        <end position="43"/>
    </location>
</feature>
<dbReference type="EMBL" id="BPWL01000011">
    <property type="protein sequence ID" value="GJJ15670.1"/>
    <property type="molecule type" value="Genomic_DNA"/>
</dbReference>
<name>A0AAV5AUY2_9AGAM</name>
<feature type="compositionally biased region" description="Polar residues" evidence="1">
    <location>
        <begin position="25"/>
        <end position="40"/>
    </location>
</feature>
<gene>
    <name evidence="2" type="ORF">Clacol_009948</name>
</gene>
<proteinExistence type="predicted"/>
<feature type="compositionally biased region" description="Polar residues" evidence="1">
    <location>
        <begin position="1"/>
        <end position="14"/>
    </location>
</feature>
<dbReference type="Proteomes" id="UP001050691">
    <property type="component" value="Unassembled WGS sequence"/>
</dbReference>
<evidence type="ECO:0000256" key="1">
    <source>
        <dbReference type="SAM" id="MobiDB-lite"/>
    </source>
</evidence>
<dbReference type="AlphaFoldDB" id="A0AAV5AUY2"/>